<dbReference type="InterPro" id="IPR006059">
    <property type="entry name" value="SBP"/>
</dbReference>
<evidence type="ECO:0000313" key="5">
    <source>
        <dbReference type="EMBL" id="TDV48910.1"/>
    </source>
</evidence>
<dbReference type="PANTHER" id="PTHR30061:SF50">
    <property type="entry name" value="MALTOSE_MALTODEXTRIN-BINDING PERIPLASMIC PROTEIN"/>
    <property type="match status" value="1"/>
</dbReference>
<dbReference type="CDD" id="cd14747">
    <property type="entry name" value="PBP2_MalE"/>
    <property type="match status" value="1"/>
</dbReference>
<dbReference type="GO" id="GO:1901982">
    <property type="term" value="F:maltose binding"/>
    <property type="evidence" value="ECO:0007669"/>
    <property type="project" value="TreeGrafter"/>
</dbReference>
<dbReference type="SUPFAM" id="SSF53850">
    <property type="entry name" value="Periplasmic binding protein-like II"/>
    <property type="match status" value="1"/>
</dbReference>
<evidence type="ECO:0000256" key="3">
    <source>
        <dbReference type="ARBA" id="ARBA00022729"/>
    </source>
</evidence>
<dbReference type="EMBL" id="SOCP01000008">
    <property type="protein sequence ID" value="TDV48910.1"/>
    <property type="molecule type" value="Genomic_DNA"/>
</dbReference>
<gene>
    <name evidence="5" type="ORF">CLV71_108271</name>
</gene>
<proteinExistence type="inferred from homology"/>
<protein>
    <submittedName>
        <fullName evidence="5">Carbohydrate ABC transporter substrate-binding protein (CUT1 family)</fullName>
    </submittedName>
</protein>
<accession>A0A4R7VHT1</accession>
<dbReference type="Gene3D" id="3.40.190.10">
    <property type="entry name" value="Periplasmic binding protein-like II"/>
    <property type="match status" value="2"/>
</dbReference>
<feature type="chain" id="PRO_5039149271" evidence="4">
    <location>
        <begin position="21"/>
        <end position="418"/>
    </location>
</feature>
<dbReference type="RefSeq" id="WP_133904937.1">
    <property type="nucleotide sequence ID" value="NZ_SOCP01000008.1"/>
</dbReference>
<name>A0A4R7VHT1_9PSEU</name>
<dbReference type="PROSITE" id="PS51257">
    <property type="entry name" value="PROKAR_LIPOPROTEIN"/>
    <property type="match status" value="1"/>
</dbReference>
<evidence type="ECO:0000313" key="6">
    <source>
        <dbReference type="Proteomes" id="UP000294927"/>
    </source>
</evidence>
<dbReference type="Proteomes" id="UP000294927">
    <property type="component" value="Unassembled WGS sequence"/>
</dbReference>
<dbReference type="AlphaFoldDB" id="A0A4R7VHT1"/>
<organism evidence="5 6">
    <name type="scientific">Actinophytocola oryzae</name>
    <dbReference type="NCBI Taxonomy" id="502181"/>
    <lineage>
        <taxon>Bacteria</taxon>
        <taxon>Bacillati</taxon>
        <taxon>Actinomycetota</taxon>
        <taxon>Actinomycetes</taxon>
        <taxon>Pseudonocardiales</taxon>
        <taxon>Pseudonocardiaceae</taxon>
    </lineage>
</organism>
<keyword evidence="2" id="KW-0813">Transport</keyword>
<dbReference type="GO" id="GO:0042956">
    <property type="term" value="P:maltodextrin transmembrane transport"/>
    <property type="evidence" value="ECO:0007669"/>
    <property type="project" value="TreeGrafter"/>
</dbReference>
<comment type="caution">
    <text evidence="5">The sequence shown here is derived from an EMBL/GenBank/DDBJ whole genome shotgun (WGS) entry which is preliminary data.</text>
</comment>
<evidence type="ECO:0000256" key="2">
    <source>
        <dbReference type="ARBA" id="ARBA00022448"/>
    </source>
</evidence>
<dbReference type="GO" id="GO:0015768">
    <property type="term" value="P:maltose transport"/>
    <property type="evidence" value="ECO:0007669"/>
    <property type="project" value="TreeGrafter"/>
</dbReference>
<dbReference type="PANTHER" id="PTHR30061">
    <property type="entry name" value="MALTOSE-BINDING PERIPLASMIC PROTEIN"/>
    <property type="match status" value="1"/>
</dbReference>
<comment type="similarity">
    <text evidence="1">Belongs to the bacterial solute-binding protein 1 family.</text>
</comment>
<sequence>MTRRLLAALAVVALALSACGRDSEGAGPEQGDAVASGKASGEITVWAMGTEGEKLSVLADDFMKENPDAKVSVTPVPWDGAHNKLAAAIAGQATPDVSMLGTTWVGEFAKTGALDVTPPDFVRKEDFFPGAWETGLVDGTSYSVPWYVETRLLYVNKAVAEKAGISSSPRTWNELFQAAKDMQAKGGAKWGIYLQPGQTGAWQTVMPLVWQNGGDIHDGQNFTLDSPEAVQALEYYKSFYDSGLSTRDRLREGETEPKIISGEIGAFVSGPWHIGLLNELGGKGKFDLWPMPSGSGDFTSFIGGSNMAVFRNSKNRDAAWKFVSYLMQPDVQVKWYGTVSDLPSVQAAWDDESLAGDPQLKVFGDQLDKAKAPPAIPTWEQIAAAVDTELEKLAKGTETADAAAKAMQSQATSIGTGG</sequence>
<keyword evidence="3 4" id="KW-0732">Signal</keyword>
<dbReference type="GO" id="GO:0055052">
    <property type="term" value="C:ATP-binding cassette (ABC) transporter complex, substrate-binding subunit-containing"/>
    <property type="evidence" value="ECO:0007669"/>
    <property type="project" value="TreeGrafter"/>
</dbReference>
<evidence type="ECO:0000256" key="4">
    <source>
        <dbReference type="SAM" id="SignalP"/>
    </source>
</evidence>
<dbReference type="OrthoDB" id="9795467at2"/>
<reference evidence="5 6" key="1">
    <citation type="submission" date="2019-03" db="EMBL/GenBank/DDBJ databases">
        <title>Genomic Encyclopedia of Archaeal and Bacterial Type Strains, Phase II (KMG-II): from individual species to whole genera.</title>
        <authorList>
            <person name="Goeker M."/>
        </authorList>
    </citation>
    <scope>NUCLEOTIDE SEQUENCE [LARGE SCALE GENOMIC DNA]</scope>
    <source>
        <strain evidence="5 6">DSM 45499</strain>
    </source>
</reference>
<evidence type="ECO:0000256" key="1">
    <source>
        <dbReference type="ARBA" id="ARBA00008520"/>
    </source>
</evidence>
<dbReference type="Pfam" id="PF01547">
    <property type="entry name" value="SBP_bac_1"/>
    <property type="match status" value="1"/>
</dbReference>
<feature type="signal peptide" evidence="4">
    <location>
        <begin position="1"/>
        <end position="20"/>
    </location>
</feature>
<keyword evidence="6" id="KW-1185">Reference proteome</keyword>